<dbReference type="Proteomes" id="UP000507245">
    <property type="component" value="Unassembled WGS sequence"/>
</dbReference>
<dbReference type="AlphaFoldDB" id="A0A6J5XYD8"/>
<organism evidence="1 2">
    <name type="scientific">Prunus armeniaca</name>
    <name type="common">Apricot</name>
    <name type="synonym">Armeniaca vulgaris</name>
    <dbReference type="NCBI Taxonomy" id="36596"/>
    <lineage>
        <taxon>Eukaryota</taxon>
        <taxon>Viridiplantae</taxon>
        <taxon>Streptophyta</taxon>
        <taxon>Embryophyta</taxon>
        <taxon>Tracheophyta</taxon>
        <taxon>Spermatophyta</taxon>
        <taxon>Magnoliopsida</taxon>
        <taxon>eudicotyledons</taxon>
        <taxon>Gunneridae</taxon>
        <taxon>Pentapetalae</taxon>
        <taxon>rosids</taxon>
        <taxon>fabids</taxon>
        <taxon>Rosales</taxon>
        <taxon>Rosaceae</taxon>
        <taxon>Amygdaloideae</taxon>
        <taxon>Amygdaleae</taxon>
        <taxon>Prunus</taxon>
    </lineage>
</organism>
<name>A0A6J5XYD8_PRUAR</name>
<keyword evidence="2" id="KW-1185">Reference proteome</keyword>
<accession>A0A6J5XYD8</accession>
<proteinExistence type="predicted"/>
<protein>
    <submittedName>
        <fullName evidence="1">Uncharacterized protein</fullName>
    </submittedName>
</protein>
<evidence type="ECO:0000313" key="2">
    <source>
        <dbReference type="Proteomes" id="UP000507245"/>
    </source>
</evidence>
<dbReference type="EMBL" id="CAEKKB010000007">
    <property type="protein sequence ID" value="CAB4317263.1"/>
    <property type="molecule type" value="Genomic_DNA"/>
</dbReference>
<sequence length="108" mass="12174">MIEWMVKSTSSMEELLGNWLSRVVMEIQSVLLFECLNESDHWFKAVVTRLLSFIAVKENAFVAAVLGLSLCKAARWGGCGWGGGLVCIWRRWKGECKRCVGELDSSMQ</sequence>
<evidence type="ECO:0000313" key="1">
    <source>
        <dbReference type="EMBL" id="CAB4317263.1"/>
    </source>
</evidence>
<reference evidence="2" key="1">
    <citation type="journal article" date="2020" name="Genome Biol.">
        <title>Gamete binning: chromosome-level and haplotype-resolved genome assembly enabled by high-throughput single-cell sequencing of gamete genomes.</title>
        <authorList>
            <person name="Campoy J.A."/>
            <person name="Sun H."/>
            <person name="Goel M."/>
            <person name="Jiao W.-B."/>
            <person name="Folz-Donahue K."/>
            <person name="Wang N."/>
            <person name="Rubio M."/>
            <person name="Liu C."/>
            <person name="Kukat C."/>
            <person name="Ruiz D."/>
            <person name="Huettel B."/>
            <person name="Schneeberger K."/>
        </authorList>
    </citation>
    <scope>NUCLEOTIDE SEQUENCE [LARGE SCALE GENOMIC DNA]</scope>
    <source>
        <strain evidence="2">cv. Rojo Pasion</strain>
    </source>
</reference>
<gene>
    <name evidence="1" type="ORF">ORAREDHAP_LOCUS43999</name>
</gene>